<dbReference type="SUPFAM" id="SSF51735">
    <property type="entry name" value="NAD(P)-binding Rossmann-fold domains"/>
    <property type="match status" value="1"/>
</dbReference>
<dbReference type="InterPro" id="IPR020843">
    <property type="entry name" value="ER"/>
</dbReference>
<dbReference type="EMBL" id="LT960611">
    <property type="protein sequence ID" value="SON48091.1"/>
    <property type="molecule type" value="Genomic_DNA"/>
</dbReference>
<dbReference type="PANTHER" id="PTHR11695:SF648">
    <property type="entry name" value="ZINC-BINDING OXIDOREDUCTASE"/>
    <property type="match status" value="1"/>
</dbReference>
<evidence type="ECO:0000313" key="3">
    <source>
        <dbReference type="Proteomes" id="UP000235828"/>
    </source>
</evidence>
<proteinExistence type="predicted"/>
<accession>A0A2N8Z857</accession>
<dbReference type="OrthoDB" id="9785812at2"/>
<dbReference type="SMART" id="SM00829">
    <property type="entry name" value="PKS_ER"/>
    <property type="match status" value="1"/>
</dbReference>
<feature type="domain" description="Enoyl reductase (ER)" evidence="1">
    <location>
        <begin position="13"/>
        <end position="313"/>
    </location>
</feature>
<keyword evidence="3" id="KW-1185">Reference proteome</keyword>
<dbReference type="CDD" id="cd05289">
    <property type="entry name" value="MDR_like_2"/>
    <property type="match status" value="1"/>
</dbReference>
<dbReference type="GO" id="GO:0016491">
    <property type="term" value="F:oxidoreductase activity"/>
    <property type="evidence" value="ECO:0007669"/>
    <property type="project" value="InterPro"/>
</dbReference>
<dbReference type="InterPro" id="IPR011032">
    <property type="entry name" value="GroES-like_sf"/>
</dbReference>
<dbReference type="Gene3D" id="3.90.180.10">
    <property type="entry name" value="Medium-chain alcohol dehydrogenases, catalytic domain"/>
    <property type="match status" value="1"/>
</dbReference>
<dbReference type="InterPro" id="IPR036291">
    <property type="entry name" value="NAD(P)-bd_dom_sf"/>
</dbReference>
<name>A0A2N8Z857_9VIBR</name>
<dbReference type="AlphaFoldDB" id="A0A2N8Z857"/>
<evidence type="ECO:0000259" key="1">
    <source>
        <dbReference type="SMART" id="SM00829"/>
    </source>
</evidence>
<sequence>MTDNKRVVITKFGDADTLAIQTAAIPTPKEGEVVVQVCFAGVNPIDVKTRAGLGWAAAQNKDKLPWTPGYDISGKIVGLGEGVTQFELGDSVAGFIGFPLQGGGYSQYLSLDEKVLSRVPDAVTLEAAAVLPLAGQTAAQALTKGEVGANDRVLILAGAGGVGHLAVQIAVAAQAEVYTTCSEANLDYLATLGAHAINYQFAPVSERVEDVDVLIDLVGGDAALDALKCLKDNARVITVPTLSAELICEKAQILGFKASGMLVEADPEQLDTMLYMVSVGILKTEIQKIYPFSSVSDAHRQVETGRTRGKALLDMQC</sequence>
<dbReference type="RefSeq" id="WP_102521022.1">
    <property type="nucleotide sequence ID" value="NZ_LT960611.1"/>
</dbReference>
<dbReference type="Proteomes" id="UP000235828">
    <property type="component" value="Chromosome A"/>
</dbReference>
<dbReference type="PANTHER" id="PTHR11695">
    <property type="entry name" value="ALCOHOL DEHYDROGENASE RELATED"/>
    <property type="match status" value="1"/>
</dbReference>
<dbReference type="Gene3D" id="3.40.50.720">
    <property type="entry name" value="NAD(P)-binding Rossmann-like Domain"/>
    <property type="match status" value="1"/>
</dbReference>
<organism evidence="2 3">
    <name type="scientific">Vibrio tapetis subsp. tapetis</name>
    <dbReference type="NCBI Taxonomy" id="1671868"/>
    <lineage>
        <taxon>Bacteria</taxon>
        <taxon>Pseudomonadati</taxon>
        <taxon>Pseudomonadota</taxon>
        <taxon>Gammaproteobacteria</taxon>
        <taxon>Vibrionales</taxon>
        <taxon>Vibrionaceae</taxon>
        <taxon>Vibrio</taxon>
    </lineage>
</organism>
<dbReference type="InterPro" id="IPR013154">
    <property type="entry name" value="ADH-like_N"/>
</dbReference>
<dbReference type="SUPFAM" id="SSF50129">
    <property type="entry name" value="GroES-like"/>
    <property type="match status" value="1"/>
</dbReference>
<gene>
    <name evidence="2" type="ORF">VTAP4600_A0112</name>
</gene>
<dbReference type="Pfam" id="PF13602">
    <property type="entry name" value="ADH_zinc_N_2"/>
    <property type="match status" value="1"/>
</dbReference>
<reference evidence="2 3" key="1">
    <citation type="submission" date="2017-10" db="EMBL/GenBank/DDBJ databases">
        <authorList>
            <person name="Banno H."/>
            <person name="Chua N.-H."/>
        </authorList>
    </citation>
    <scope>NUCLEOTIDE SEQUENCE [LARGE SCALE GENOMIC DNA]</scope>
    <source>
        <strain evidence="2">Vibrio tapetis CECT4600</strain>
    </source>
</reference>
<dbReference type="Pfam" id="PF08240">
    <property type="entry name" value="ADH_N"/>
    <property type="match status" value="1"/>
</dbReference>
<protein>
    <submittedName>
        <fullName evidence="2">Quinone oxidoreductase</fullName>
    </submittedName>
</protein>
<dbReference type="KEGG" id="vta:A0112"/>
<evidence type="ECO:0000313" key="2">
    <source>
        <dbReference type="EMBL" id="SON48091.1"/>
    </source>
</evidence>
<dbReference type="InterPro" id="IPR050700">
    <property type="entry name" value="YIM1/Zinc_Alcohol_DH_Fams"/>
</dbReference>